<dbReference type="AlphaFoldDB" id="A0A8J5VX33"/>
<accession>A0A8J5VX33</accession>
<dbReference type="EMBL" id="JAAALK010000286">
    <property type="protein sequence ID" value="KAG8061474.1"/>
    <property type="molecule type" value="Genomic_DNA"/>
</dbReference>
<proteinExistence type="predicted"/>
<dbReference type="Proteomes" id="UP000729402">
    <property type="component" value="Unassembled WGS sequence"/>
</dbReference>
<evidence type="ECO:0000313" key="2">
    <source>
        <dbReference type="Proteomes" id="UP000729402"/>
    </source>
</evidence>
<organism evidence="1 2">
    <name type="scientific">Zizania palustris</name>
    <name type="common">Northern wild rice</name>
    <dbReference type="NCBI Taxonomy" id="103762"/>
    <lineage>
        <taxon>Eukaryota</taxon>
        <taxon>Viridiplantae</taxon>
        <taxon>Streptophyta</taxon>
        <taxon>Embryophyta</taxon>
        <taxon>Tracheophyta</taxon>
        <taxon>Spermatophyta</taxon>
        <taxon>Magnoliopsida</taxon>
        <taxon>Liliopsida</taxon>
        <taxon>Poales</taxon>
        <taxon>Poaceae</taxon>
        <taxon>BOP clade</taxon>
        <taxon>Oryzoideae</taxon>
        <taxon>Oryzeae</taxon>
        <taxon>Zizaniinae</taxon>
        <taxon>Zizania</taxon>
    </lineage>
</organism>
<name>A0A8J5VX33_ZIZPA</name>
<evidence type="ECO:0000313" key="1">
    <source>
        <dbReference type="EMBL" id="KAG8061474.1"/>
    </source>
</evidence>
<comment type="caution">
    <text evidence="1">The sequence shown here is derived from an EMBL/GenBank/DDBJ whole genome shotgun (WGS) entry which is preliminary data.</text>
</comment>
<sequence length="71" mass="7805">MGPWHRQRAGDRAAKLPKKYPCYLADGNELLRFYDTIFSFSLGTMPAARGGHGVWWGVGCGVAPTPAPRWG</sequence>
<reference evidence="1" key="2">
    <citation type="submission" date="2021-02" db="EMBL/GenBank/DDBJ databases">
        <authorList>
            <person name="Kimball J.A."/>
            <person name="Haas M.W."/>
            <person name="Macchietto M."/>
            <person name="Kono T."/>
            <person name="Duquette J."/>
            <person name="Shao M."/>
        </authorList>
    </citation>
    <scope>NUCLEOTIDE SEQUENCE</scope>
    <source>
        <tissue evidence="1">Fresh leaf tissue</tissue>
    </source>
</reference>
<gene>
    <name evidence="1" type="ORF">GUJ93_ZPchr0003g18401</name>
</gene>
<protein>
    <submittedName>
        <fullName evidence="1">Uncharacterized protein</fullName>
    </submittedName>
</protein>
<keyword evidence="2" id="KW-1185">Reference proteome</keyword>
<reference evidence="1" key="1">
    <citation type="journal article" date="2021" name="bioRxiv">
        <title>Whole Genome Assembly and Annotation of Northern Wild Rice, Zizania palustris L., Supports a Whole Genome Duplication in the Zizania Genus.</title>
        <authorList>
            <person name="Haas M."/>
            <person name="Kono T."/>
            <person name="Macchietto M."/>
            <person name="Millas R."/>
            <person name="McGilp L."/>
            <person name="Shao M."/>
            <person name="Duquette J."/>
            <person name="Hirsch C.N."/>
            <person name="Kimball J."/>
        </authorList>
    </citation>
    <scope>NUCLEOTIDE SEQUENCE</scope>
    <source>
        <tissue evidence="1">Fresh leaf tissue</tissue>
    </source>
</reference>